<sequence>MERLVADLFLLLLISTGQVYGVSLYGEGYIHLRTVEASIQTVLHVRFRTSSQTGLLFLAAGRSDFLLLELISGRLQVRLDLGSGERSLRSEKGMHLSDMVWHNIELIHDHNIVNMTVDQNSHTSLRMPGPDLRLHVVDGLFVGGVARLRHPNLLNISAGFRGCIDEVVFNKHNLLSNLRPFSGYRIVREVYQGCSAQFSATVEDSVSFFSSKAFMSLPPWEAHEEGVFECELQPSAREEDGLVLYSSGNKGGFAAVEIRDSHLVATVGNGKGDTIQMCSTKALHSNHTWYPIKLHLLPHSIQMKVGEELIQASLSLELQVIPLKGPLFLGGLNKEARTEARRVGLMPDLLGEEVAGRGVSFKGCLRNIRTNTIKTGLPNATITKDISVGCMTEQAPDAVTTASPTVNHVVNVTTMQPTTSNGTNPEFLSLRRLEVVEGSRAPLEPKHIKVNLDLRNMGIHPAQLLFRVEQQPAHGQLRVDLTPDSDGILGEAQEERNITIGTKESNQTFSLLDLWQGRVLYVHGGSEEQRDLFMFSVFSSNKKKLPVFLKGNDLYQFDIIISPVNDAPELSLPEGNLFTVLEKSKRQLTTDMLRVSDPDSSPAELMFSSLGNLNTEAGHLEHQDYPGRAINLFSLIDLKEGKVSFVHTGLSTSRLALRVSDGEKFSNTVVLRVMAVPLKYRLANNTGLELNQGEASIITNINLAVEVITAGQTVELRYDITELPQHGELQRLHSNGEWRPTTFFSQNLLKKERIRYVSTSQGLQPHNNITDHFKSKINISDKATEEVVFPITVHCIHFKVTRTKMEVSGVLSAAVTPEDLHVISKGVKLNESELYFRLITLPKKGQLYLNNRALKRKSTFSQKDVTDGLVKYELFNRMHYDTRDTFSFQVFSTHANSTIHDFRINIKAQATEVTVLNKGLSILEGGSKVISKDILFTHVVNNREVHYSVTVSPRHGRIKRINLSNSTAINDNIVAFSNQDIIEERIMYVHDDSETTQDSFTFEITVSKPNRHQSQKEDRNTGEHTFNISVQLVNDQRPVRVVDKVFHVARYGQRLVTLNDLQYRDDDSDFEDNWLLYTRRGIPMGELVLASDPSHKLYEFTQQDLEQKKVLFVHRGVSFGRFVLFVTDGKHYVSTLMEVIAQDPYLLAENNTGLTVQKGGLVAFTAANLSVVSNLDIREPHEITFEVFLPPKHGVLYFRGEEGETVTEKDAVRIFTQQDLVEGRLAYQHDGSHELSDGFNVTTRVRERRTERQPEKGRREVHLDIGVLVKIYLLSHQKPPLVKSNRPVVVTEGNNVSLSREHLEVVHEDSQPSEISFTVLSPPTQGCFQRSPPHIKQQNYNGGQQRFHQGIREQLTNSFTQEDLNNGLIVYNHQTAGSTNDSILLEATNGITKVGPIRLEVDIIPILLPLQVSDLVLDEGSSAPLTPDVIKITNPHFSRMNFLYQVIVSPRHGHLEHSRIPGMPITAFTHTEVERKYISYIHDGSETRRDNFTIVANQTKIRKYSLPCTVHIHVIPVNDETPVVITNKGLKVWVSSVTEITPDELSAEDPDTPPETLEYIITPPSNGHLALKSAPFRQILNFTQNHIHTGQLVFVHSGALSGGFQFQVNDGVNFAPRQIFSTTAQSLVLTLQRNHQMEVYPGSVTPISSQELQAVTNEAGDIGRNPSVVFEVSAPPKLGRLVQRMPDNSSHNISTFTQSMVNEGVILYDQNKPQSVGWSAADSFSFTVSSPPAFLPPHTFTILISYQANKHQSHTGFRTRLLNNAGAVVPEGGMVMIDKSKLDASNLLGKVPGPNQKDHYVMYHVISLPRHGVLSIQGHNLTSNKPDFSQMTLNKFGITYIHDDSETTSDSFTFRAWVAPLDLLSSSSLSSLSASSSDSSSSSLPPLYSSSSSSSLSSLDVALHHVKDSLAVTETFNITVTPINDHPPLIRMRNPRMKVVVGERVVLGPEYLQVEDHDTPPEELHYLVISKPNNGYLTLGERPEPVTSFTQYDVNRGRLHFTQQGEPLTGVFYFNVTDGHHRPLYKLFSLEVIKPSVFIVNNTGLSLVQGKTAVILTTNQLAAQTNGRSRANITYTVTTHPRHGRIAIDDQEVTTFCHEDLQFGRVVYHMTELSESEDSFQISVSALSHGVDYGNVTAQVRVTVQPLIHLREQVRVPSGVAVKLGKAMMDASELARISRADPVFEVLSPPKHGKLVKITYDPNRASEVLKSFTFRDVVQGRVAIEENLSDSGYQPHENKSVLTTARGHAPATPLNDSFIFLLKAGNVQPAKGELHFTIFPHHQMHHSPSGSNKVESATPEIATTHFLSHNRTTTVAGRGAARGDSTTQGEVRVSVPPHTVAQKNQNRTQHKLRNHNRWGNYTRSVSRPENDVEGAGGGHSRATQPKTPSVSHKHGPANPPDTQPVHVEVLPRPSSDPLLIILPLLACLLLIVILIVLILVFRRRKEKQARLQLLQQLTAVTLSTEGSPYLGRAERSVAMPSVVVTPLAPASCPTSPRVPLGPRRRSLAPGMTFWGPMDTDGPSDDGNVRGGTSKEGDNIYLGSAVPVVPAGYKSSLRSLSPTPTLKHYQYWV</sequence>
<feature type="repeat" description="CSPG" evidence="5">
    <location>
        <begin position="1279"/>
        <end position="1388"/>
    </location>
</feature>
<dbReference type="GO" id="GO:0009653">
    <property type="term" value="P:anatomical structure morphogenesis"/>
    <property type="evidence" value="ECO:0007669"/>
    <property type="project" value="TreeGrafter"/>
</dbReference>
<dbReference type="PANTHER" id="PTHR45739:SF12">
    <property type="entry name" value="CHONDROITIN SULFATE PROTEOGLYCAN 4-LIKE ISOFORM X2"/>
    <property type="match status" value="1"/>
</dbReference>
<feature type="repeat" description="CSPG" evidence="5">
    <location>
        <begin position="1406"/>
        <end position="1497"/>
    </location>
</feature>
<evidence type="ECO:0000256" key="7">
    <source>
        <dbReference type="SAM" id="Phobius"/>
    </source>
</evidence>
<evidence type="ECO:0000256" key="8">
    <source>
        <dbReference type="SAM" id="SignalP"/>
    </source>
</evidence>
<evidence type="ECO:0000259" key="9">
    <source>
        <dbReference type="PROSITE" id="PS50025"/>
    </source>
</evidence>
<feature type="repeat" description="CSPG" evidence="5">
    <location>
        <begin position="1037"/>
        <end position="1129"/>
    </location>
</feature>
<evidence type="ECO:0000256" key="4">
    <source>
        <dbReference type="PROSITE-ProRule" id="PRU00122"/>
    </source>
</evidence>
<feature type="repeat" description="CSPG" evidence="5">
    <location>
        <begin position="911"/>
        <end position="1005"/>
    </location>
</feature>
<evidence type="ECO:0000256" key="5">
    <source>
        <dbReference type="PROSITE-ProRule" id="PRU01201"/>
    </source>
</evidence>
<feature type="compositionally biased region" description="Polar residues" evidence="6">
    <location>
        <begin position="2357"/>
        <end position="2367"/>
    </location>
</feature>
<feature type="region of interest" description="Disordered" evidence="6">
    <location>
        <begin position="2514"/>
        <end position="2535"/>
    </location>
</feature>
<comment type="caution">
    <text evidence="4">Lacks conserved residue(s) required for the propagation of feature annotation.</text>
</comment>
<evidence type="ECO:0000313" key="10">
    <source>
        <dbReference type="EMBL" id="CAJ1071234.1"/>
    </source>
</evidence>
<feature type="repeat" description="CSPG" evidence="5">
    <location>
        <begin position="679"/>
        <end position="778"/>
    </location>
</feature>
<dbReference type="SMART" id="SM00282">
    <property type="entry name" value="LamG"/>
    <property type="match status" value="2"/>
</dbReference>
<dbReference type="PANTHER" id="PTHR45739">
    <property type="entry name" value="MATRIX PROTEIN, PUTATIVE-RELATED"/>
    <property type="match status" value="1"/>
</dbReference>
<evidence type="ECO:0000256" key="6">
    <source>
        <dbReference type="SAM" id="MobiDB-lite"/>
    </source>
</evidence>
<keyword evidence="7" id="KW-0812">Transmembrane</keyword>
<dbReference type="Pfam" id="PF16184">
    <property type="entry name" value="Cadherin_3"/>
    <property type="match status" value="14"/>
</dbReference>
<keyword evidence="7" id="KW-0472">Membrane</keyword>
<dbReference type="PROSITE" id="PS51854">
    <property type="entry name" value="CSPG"/>
    <property type="match status" value="13"/>
</dbReference>
<proteinExistence type="predicted"/>
<accession>A0AAV1GE14</accession>
<feature type="repeat" description="CSPG" evidence="5">
    <location>
        <begin position="1145"/>
        <end position="1244"/>
    </location>
</feature>
<protein>
    <submittedName>
        <fullName evidence="10">Chondroitin sulfate proteoglycan 4-like</fullName>
    </submittedName>
</protein>
<keyword evidence="1 8" id="KW-0732">Signal</keyword>
<feature type="repeat" description="CSPG" evidence="5">
    <location>
        <begin position="1758"/>
        <end position="1857"/>
    </location>
</feature>
<evidence type="ECO:0000256" key="3">
    <source>
        <dbReference type="ARBA" id="ARBA00023180"/>
    </source>
</evidence>
<dbReference type="InterPro" id="IPR013320">
    <property type="entry name" value="ConA-like_dom_sf"/>
</dbReference>
<keyword evidence="7" id="KW-1133">Transmembrane helix</keyword>
<dbReference type="InterPro" id="IPR001791">
    <property type="entry name" value="Laminin_G"/>
</dbReference>
<keyword evidence="2" id="KW-0677">Repeat</keyword>
<dbReference type="InterPro" id="IPR039005">
    <property type="entry name" value="CSPG_rpt"/>
</dbReference>
<dbReference type="CDD" id="cd00110">
    <property type="entry name" value="LamG"/>
    <property type="match status" value="2"/>
</dbReference>
<dbReference type="EMBL" id="OY660876">
    <property type="protein sequence ID" value="CAJ1071234.1"/>
    <property type="molecule type" value="Genomic_DNA"/>
</dbReference>
<feature type="repeat" description="CSPG" evidence="5">
    <location>
        <begin position="1928"/>
        <end position="2019"/>
    </location>
</feature>
<feature type="compositionally biased region" description="Polar residues" evidence="6">
    <location>
        <begin position="2381"/>
        <end position="2390"/>
    </location>
</feature>
<feature type="repeat" description="CSPG" evidence="5">
    <location>
        <begin position="2036"/>
        <end position="2125"/>
    </location>
</feature>
<dbReference type="Pfam" id="PF02210">
    <property type="entry name" value="Laminin_G_2"/>
    <property type="match status" value="2"/>
</dbReference>
<evidence type="ECO:0000256" key="1">
    <source>
        <dbReference type="ARBA" id="ARBA00022729"/>
    </source>
</evidence>
<keyword evidence="11" id="KW-1185">Reference proteome</keyword>
<evidence type="ECO:0000256" key="2">
    <source>
        <dbReference type="ARBA" id="ARBA00022737"/>
    </source>
</evidence>
<dbReference type="InterPro" id="IPR051561">
    <property type="entry name" value="FRAS1_ECM"/>
</dbReference>
<feature type="transmembrane region" description="Helical" evidence="7">
    <location>
        <begin position="2418"/>
        <end position="2441"/>
    </location>
</feature>
<feature type="repeat" description="CSPG" evidence="5">
    <location>
        <begin position="569"/>
        <end position="662"/>
    </location>
</feature>
<feature type="repeat" description="CSPG" evidence="5">
    <location>
        <begin position="1521"/>
        <end position="1611"/>
    </location>
</feature>
<gene>
    <name evidence="10" type="ORF">XNOV1_A009802</name>
</gene>
<feature type="domain" description="Laminin G" evidence="9">
    <location>
        <begin position="204"/>
        <end position="390"/>
    </location>
</feature>
<feature type="domain" description="Laminin G" evidence="9">
    <location>
        <begin position="19"/>
        <end position="194"/>
    </location>
</feature>
<dbReference type="PROSITE" id="PS50025">
    <property type="entry name" value="LAM_G_DOMAIN"/>
    <property type="match status" value="2"/>
</dbReference>
<reference evidence="10" key="1">
    <citation type="submission" date="2023-08" db="EMBL/GenBank/DDBJ databases">
        <authorList>
            <person name="Alioto T."/>
            <person name="Alioto T."/>
            <person name="Gomez Garrido J."/>
        </authorList>
    </citation>
    <scope>NUCLEOTIDE SEQUENCE</scope>
</reference>
<evidence type="ECO:0000313" key="11">
    <source>
        <dbReference type="Proteomes" id="UP001178508"/>
    </source>
</evidence>
<feature type="region of interest" description="Disordered" evidence="6">
    <location>
        <begin position="2339"/>
        <end position="2405"/>
    </location>
</feature>
<name>A0AAV1GE14_XYRNO</name>
<feature type="chain" id="PRO_5043628682" evidence="8">
    <location>
        <begin position="22"/>
        <end position="2572"/>
    </location>
</feature>
<feature type="signal peptide" evidence="8">
    <location>
        <begin position="1"/>
        <end position="21"/>
    </location>
</feature>
<dbReference type="SUPFAM" id="SSF49899">
    <property type="entry name" value="Concanavalin A-like lectins/glucanases"/>
    <property type="match status" value="2"/>
</dbReference>
<feature type="repeat" description="CSPG" evidence="5">
    <location>
        <begin position="1628"/>
        <end position="1729"/>
    </location>
</feature>
<dbReference type="Gene3D" id="2.60.120.200">
    <property type="match status" value="2"/>
</dbReference>
<dbReference type="Proteomes" id="UP001178508">
    <property type="component" value="Chromosome 13"/>
</dbReference>
<feature type="repeat" description="CSPG" evidence="5">
    <location>
        <begin position="424"/>
        <end position="538"/>
    </location>
</feature>
<organism evidence="10 11">
    <name type="scientific">Xyrichtys novacula</name>
    <name type="common">Pearly razorfish</name>
    <name type="synonym">Hemipteronotus novacula</name>
    <dbReference type="NCBI Taxonomy" id="13765"/>
    <lineage>
        <taxon>Eukaryota</taxon>
        <taxon>Metazoa</taxon>
        <taxon>Chordata</taxon>
        <taxon>Craniata</taxon>
        <taxon>Vertebrata</taxon>
        <taxon>Euteleostomi</taxon>
        <taxon>Actinopterygii</taxon>
        <taxon>Neopterygii</taxon>
        <taxon>Teleostei</taxon>
        <taxon>Neoteleostei</taxon>
        <taxon>Acanthomorphata</taxon>
        <taxon>Eupercaria</taxon>
        <taxon>Labriformes</taxon>
        <taxon>Labridae</taxon>
        <taxon>Xyrichtys</taxon>
    </lineage>
</organism>
<keyword evidence="3" id="KW-0325">Glycoprotein</keyword>